<feature type="domain" description="Chalcone isomerase" evidence="3">
    <location>
        <begin position="100"/>
        <end position="314"/>
    </location>
</feature>
<dbReference type="OrthoDB" id="18193at2759"/>
<proteinExistence type="inferred from homology"/>
<dbReference type="PANTHER" id="PTHR47284:SF3">
    <property type="entry name" value="FATTY-ACID-BINDING PROTEIN 2"/>
    <property type="match status" value="1"/>
</dbReference>
<evidence type="ECO:0000259" key="3">
    <source>
        <dbReference type="Pfam" id="PF16035"/>
    </source>
</evidence>
<dbReference type="InterPro" id="IPR016088">
    <property type="entry name" value="Chalcone_isomerase_3-sand"/>
</dbReference>
<evidence type="ECO:0000313" key="4">
    <source>
        <dbReference type="EMBL" id="KAG0686941.1"/>
    </source>
</evidence>
<dbReference type="InterPro" id="IPR016087">
    <property type="entry name" value="Chalcone_isomerase"/>
</dbReference>
<evidence type="ECO:0000256" key="2">
    <source>
        <dbReference type="ARBA" id="ARBA00018755"/>
    </source>
</evidence>
<evidence type="ECO:0000256" key="1">
    <source>
        <dbReference type="ARBA" id="ARBA00009111"/>
    </source>
</evidence>
<comment type="similarity">
    <text evidence="1">Belongs to the AIM18/AIM46 family.</text>
</comment>
<dbReference type="GO" id="GO:0016872">
    <property type="term" value="F:intramolecular lyase activity"/>
    <property type="evidence" value="ECO:0007669"/>
    <property type="project" value="InterPro"/>
</dbReference>
<name>A0A9P7BDJ7_9ASCO</name>
<keyword evidence="5" id="KW-1185">Reference proteome</keyword>
<dbReference type="SUPFAM" id="SSF54626">
    <property type="entry name" value="Chalcone isomerase"/>
    <property type="match status" value="1"/>
</dbReference>
<dbReference type="PANTHER" id="PTHR47284">
    <property type="entry name" value="FATTY-ACID-BINDING PROTEIN 2"/>
    <property type="match status" value="1"/>
</dbReference>
<organism evidence="4 5">
    <name type="scientific">Pichia californica</name>
    <dbReference type="NCBI Taxonomy" id="460514"/>
    <lineage>
        <taxon>Eukaryota</taxon>
        <taxon>Fungi</taxon>
        <taxon>Dikarya</taxon>
        <taxon>Ascomycota</taxon>
        <taxon>Saccharomycotina</taxon>
        <taxon>Pichiomycetes</taxon>
        <taxon>Pichiales</taxon>
        <taxon>Pichiaceae</taxon>
        <taxon>Pichia</taxon>
    </lineage>
</organism>
<dbReference type="Gene3D" id="3.50.70.10">
    <property type="match status" value="1"/>
</dbReference>
<dbReference type="InterPro" id="IPR036298">
    <property type="entry name" value="Chalcone_isomerase_sf"/>
</dbReference>
<dbReference type="Proteomes" id="UP000697127">
    <property type="component" value="Unassembled WGS sequence"/>
</dbReference>
<reference evidence="4" key="1">
    <citation type="submission" date="2020-11" db="EMBL/GenBank/DDBJ databases">
        <title>Kefir isolates.</title>
        <authorList>
            <person name="Marcisauskas S."/>
            <person name="Kim Y."/>
            <person name="Blasche S."/>
        </authorList>
    </citation>
    <scope>NUCLEOTIDE SEQUENCE</scope>
    <source>
        <strain evidence="4">Olga-1</strain>
    </source>
</reference>
<dbReference type="Pfam" id="PF16035">
    <property type="entry name" value="Chalcone_2"/>
    <property type="match status" value="1"/>
</dbReference>
<gene>
    <name evidence="4" type="primary">AIM18</name>
    <name evidence="4" type="ORF">C6P40_003131</name>
</gene>
<sequence>MSWIARTTRITKNLSHSPFSCKRYFTQNITSRISNPRVNNNFKNIGTFSTLTAIITTTGIYSYLNSFENNNIQSDDNKDSIVVFKSVDPLPIKITTPLSTTYDLIGYGIREVSFLKFKVYALGLYIAEDDLKLVKKIFNSKFIETFYEDINKIESIDKHKENLSRALNDPQISNILIRNLLSSGVRFTARICAIRNTDLSHLRDGFIRTIKNNPNYSKYMKSEDESIGERITNGLDDLRNAFNSAKMTAKKNSLVFMEIDENQFLKITIETISKSNTNERNKPLCIGTIKEPLIVELLFESYAGAEKPLVQSVQTLTAENLVKLID</sequence>
<dbReference type="AlphaFoldDB" id="A0A9P7BDJ7"/>
<accession>A0A9P7BDJ7</accession>
<dbReference type="EMBL" id="PUHW01000346">
    <property type="protein sequence ID" value="KAG0686941.1"/>
    <property type="molecule type" value="Genomic_DNA"/>
</dbReference>
<comment type="caution">
    <text evidence="4">The sequence shown here is derived from an EMBL/GenBank/DDBJ whole genome shotgun (WGS) entry which is preliminary data.</text>
</comment>
<evidence type="ECO:0000313" key="5">
    <source>
        <dbReference type="Proteomes" id="UP000697127"/>
    </source>
</evidence>
<protein>
    <recommendedName>
        <fullName evidence="2">Altered inheritance of mitochondria protein 18, mitochondrial</fullName>
    </recommendedName>
</protein>